<name>A0A7S0FA49_9DINO</name>
<dbReference type="AlphaFoldDB" id="A0A7S0FA49"/>
<gene>
    <name evidence="1" type="ORF">PBAH0796_LOCUS2872</name>
</gene>
<reference evidence="1" key="1">
    <citation type="submission" date="2021-01" db="EMBL/GenBank/DDBJ databases">
        <authorList>
            <person name="Corre E."/>
            <person name="Pelletier E."/>
            <person name="Niang G."/>
            <person name="Scheremetjew M."/>
            <person name="Finn R."/>
            <person name="Kale V."/>
            <person name="Holt S."/>
            <person name="Cochrane G."/>
            <person name="Meng A."/>
            <person name="Brown T."/>
            <person name="Cohen L."/>
        </authorList>
    </citation>
    <scope>NUCLEOTIDE SEQUENCE</scope>
    <source>
        <strain evidence="1">Pbaha01</strain>
    </source>
</reference>
<dbReference type="SUPFAM" id="SSF51197">
    <property type="entry name" value="Clavaminate synthase-like"/>
    <property type="match status" value="1"/>
</dbReference>
<sequence>MADTACALPSAGGPLRDYEDKLKAIDLCARGVEKVDIALSLGRSENWVKRWWKQDPQLISKPMVKHGPLVQNAPLQSFRDLEFHRAFACGPTEDEGEVSSLEELVASLAWEPARRATRCPETGKLRVRFDAAGRSLEQPGRFVTGYAGGVPRLDGLLRRVAATVGIRDPGSRVFLNRYETGNATCPVHRHDFWTAMVSFGADRVACIEERPMLLRNGDLLVFGTQSHGLPAMPDVGGRRVSVVVFFRPDACNIERRWLTVGDERNAEDADSTAAKSASTASTSSRLVDSDLCGCPGISLGLVARRGLQVQKPVVVFTIGCDLLAERVFFERAQCNEVSELWDVRCSMAGVAAHWEPKQLRRLCAVRMLAYHWVPLGRAEAGGIARHLASDEGRDVLARLVLSAAEGRKVAVLGHAEEWRDSERHAVASALASGDFGPLSVLHISACGVEPHIAGHAEPSAVPLAASCSTAERARNRFMRRCSGSS</sequence>
<protein>
    <submittedName>
        <fullName evidence="1">Uncharacterized protein</fullName>
    </submittedName>
</protein>
<accession>A0A7S0FA49</accession>
<evidence type="ECO:0000313" key="1">
    <source>
        <dbReference type="EMBL" id="CAD8347133.1"/>
    </source>
</evidence>
<dbReference type="EMBL" id="HBEG01004820">
    <property type="protein sequence ID" value="CAD8347133.1"/>
    <property type="molecule type" value="Transcribed_RNA"/>
</dbReference>
<organism evidence="1">
    <name type="scientific">Pyrodinium bahamense</name>
    <dbReference type="NCBI Taxonomy" id="73915"/>
    <lineage>
        <taxon>Eukaryota</taxon>
        <taxon>Sar</taxon>
        <taxon>Alveolata</taxon>
        <taxon>Dinophyceae</taxon>
        <taxon>Gonyaulacales</taxon>
        <taxon>Pyrocystaceae</taxon>
        <taxon>Pyrodinium</taxon>
    </lineage>
</organism>
<proteinExistence type="predicted"/>